<reference evidence="1 2" key="1">
    <citation type="submission" date="2015-01" db="EMBL/GenBank/DDBJ databases">
        <title>Draft Genome Sequences of Four Bacillus thermoamylovorans Strains, Isolated From Food Products.</title>
        <authorList>
            <person name="Krawcyk A.O."/>
            <person name="Berendsen E.M."/>
            <person name="Eijlander R.T."/>
            <person name="de Jong A."/>
            <person name="Wells-Bennik M."/>
            <person name="Kuipers O.P."/>
        </authorList>
    </citation>
    <scope>NUCLEOTIDE SEQUENCE [LARGE SCALE GENOMIC DNA]</scope>
    <source>
        <strain evidence="1 2">B4167</strain>
    </source>
</reference>
<dbReference type="AlphaFoldDB" id="A0ABD4A4V5"/>
<organism evidence="1 2">
    <name type="scientific">Caldibacillus thermoamylovorans</name>
    <dbReference type="NCBI Taxonomy" id="35841"/>
    <lineage>
        <taxon>Bacteria</taxon>
        <taxon>Bacillati</taxon>
        <taxon>Bacillota</taxon>
        <taxon>Bacilli</taxon>
        <taxon>Bacillales</taxon>
        <taxon>Bacillaceae</taxon>
        <taxon>Caldibacillus</taxon>
    </lineage>
</organism>
<comment type="caution">
    <text evidence="1">The sequence shown here is derived from an EMBL/GenBank/DDBJ whole genome shotgun (WGS) entry which is preliminary data.</text>
</comment>
<dbReference type="Proteomes" id="UP000032076">
    <property type="component" value="Unassembled WGS sequence"/>
</dbReference>
<sequence length="51" mass="5646">MLLGWVACVSPLVAKVGKLRILIHQRLQILVINPIPFGFVHLKTIIISGND</sequence>
<proteinExistence type="predicted"/>
<evidence type="ECO:0000313" key="1">
    <source>
        <dbReference type="EMBL" id="KIO71595.1"/>
    </source>
</evidence>
<protein>
    <submittedName>
        <fullName evidence="1">Uncharacterized protein</fullName>
    </submittedName>
</protein>
<gene>
    <name evidence="1" type="ORF">B4167_3544</name>
</gene>
<dbReference type="EMBL" id="JXLU01000120">
    <property type="protein sequence ID" value="KIO71595.1"/>
    <property type="molecule type" value="Genomic_DNA"/>
</dbReference>
<evidence type="ECO:0000313" key="2">
    <source>
        <dbReference type="Proteomes" id="UP000032076"/>
    </source>
</evidence>
<accession>A0ABD4A4V5</accession>
<name>A0ABD4A4V5_9BACI</name>